<feature type="transmembrane region" description="Helical" evidence="7">
    <location>
        <begin position="111"/>
        <end position="132"/>
    </location>
</feature>
<dbReference type="Gene3D" id="1.20.1530.20">
    <property type="match status" value="1"/>
</dbReference>
<evidence type="ECO:0000313" key="10">
    <source>
        <dbReference type="EMBL" id="TWT24469.1"/>
    </source>
</evidence>
<evidence type="ECO:0000259" key="9">
    <source>
        <dbReference type="Pfam" id="PF02254"/>
    </source>
</evidence>
<keyword evidence="11" id="KW-1185">Reference proteome</keyword>
<dbReference type="InterPro" id="IPR003148">
    <property type="entry name" value="RCK_N"/>
</dbReference>
<dbReference type="GO" id="GO:0015297">
    <property type="term" value="F:antiporter activity"/>
    <property type="evidence" value="ECO:0007669"/>
    <property type="project" value="InterPro"/>
</dbReference>
<dbReference type="Proteomes" id="UP000320791">
    <property type="component" value="Unassembled WGS sequence"/>
</dbReference>
<evidence type="ECO:0000256" key="4">
    <source>
        <dbReference type="ARBA" id="ARBA00022692"/>
    </source>
</evidence>
<evidence type="ECO:0000256" key="1">
    <source>
        <dbReference type="ARBA" id="ARBA00004141"/>
    </source>
</evidence>
<evidence type="ECO:0000256" key="3">
    <source>
        <dbReference type="ARBA" id="ARBA00022448"/>
    </source>
</evidence>
<reference evidence="10 11" key="1">
    <citation type="submission" date="2019-08" db="EMBL/GenBank/DDBJ databases">
        <authorList>
            <person name="Lei W."/>
        </authorList>
    </citation>
    <scope>NUCLEOTIDE SEQUENCE [LARGE SCALE GENOMIC DNA]</scope>
    <source>
        <strain evidence="10 11">CCUG 58627</strain>
    </source>
</reference>
<feature type="transmembrane region" description="Helical" evidence="7">
    <location>
        <begin position="86"/>
        <end position="105"/>
    </location>
</feature>
<dbReference type="InterPro" id="IPR038770">
    <property type="entry name" value="Na+/solute_symporter_sf"/>
</dbReference>
<dbReference type="EMBL" id="VOHM01000017">
    <property type="protein sequence ID" value="TWT24469.1"/>
    <property type="molecule type" value="Genomic_DNA"/>
</dbReference>
<feature type="domain" description="Cation/H+ exchanger transmembrane" evidence="8">
    <location>
        <begin position="11"/>
        <end position="346"/>
    </location>
</feature>
<evidence type="ECO:0000256" key="6">
    <source>
        <dbReference type="ARBA" id="ARBA00023136"/>
    </source>
</evidence>
<dbReference type="Gene3D" id="3.40.50.720">
    <property type="entry name" value="NAD(P)-binding Rossmann-like Domain"/>
    <property type="match status" value="1"/>
</dbReference>
<dbReference type="Pfam" id="PF02254">
    <property type="entry name" value="TrkA_N"/>
    <property type="match status" value="1"/>
</dbReference>
<dbReference type="SUPFAM" id="SSF51735">
    <property type="entry name" value="NAD(P)-binding Rossmann-fold domains"/>
    <property type="match status" value="1"/>
</dbReference>
<dbReference type="OrthoDB" id="3418949at2"/>
<accession>A0A5C5UEU7</accession>
<feature type="transmembrane region" description="Helical" evidence="7">
    <location>
        <begin position="170"/>
        <end position="186"/>
    </location>
</feature>
<protein>
    <submittedName>
        <fullName evidence="10">Portal protein</fullName>
    </submittedName>
</protein>
<organism evidence="10 11">
    <name type="scientific">Corynebacterium canis</name>
    <dbReference type="NCBI Taxonomy" id="679663"/>
    <lineage>
        <taxon>Bacteria</taxon>
        <taxon>Bacillati</taxon>
        <taxon>Actinomycetota</taxon>
        <taxon>Actinomycetes</taxon>
        <taxon>Mycobacteriales</taxon>
        <taxon>Corynebacteriaceae</taxon>
        <taxon>Corynebacterium</taxon>
    </lineage>
</organism>
<dbReference type="PANTHER" id="PTHR42751:SF1">
    <property type="entry name" value="CATION_PROTON ANTIPORTER YBAL-RELATED"/>
    <property type="match status" value="1"/>
</dbReference>
<keyword evidence="4 7" id="KW-0812">Transmembrane</keyword>
<feature type="transmembrane region" description="Helical" evidence="7">
    <location>
        <begin position="220"/>
        <end position="238"/>
    </location>
</feature>
<dbReference type="RefSeq" id="WP_146324676.1">
    <property type="nucleotide sequence ID" value="NZ_BAABLR010000008.1"/>
</dbReference>
<sequence>MPPELLVASIFAIIGGLGAYALRLPPLVGFLAAGFALNAVGVTRLAGIAAVSDIGVTVLLFTIGLHLDPKAIAQIRIVGTTVGHTLLNTGSFAIVLALCGMFQILPNTGFASFLLLGLACSFSSTVFVMAVLDETGRTRSTVGAIAIGVLVLQDVIAVAFLVGASGRMPELWAVVFVLLPLLRPLVRRLPDHIYRTDLLVLAGVTLAVAAYALFELAGLSGSLGSLIAGLIVSAHPIAGRMFTALTSVRELLLVGFFIEIGLGGIPNFQGFIAAGVLLLLVPLKTVLFIGLLYFSGMSHRTSTLAAGVLSNYSEFGLIVVAIAVQGMLLPSSWVQIMAVAVAGSFVLCSLAKLRVGWIMKVVVPWVPELPPERLARGERPIDVEGIDALVLGMGRVGLGAYRRLADTHNLNVAGVEFDRDRVEYLRDRGIRVFQGDATDPELWIRVHAEGRHPKLVVLAMPEHSANVDALKMLETVNENLVTAGLAKYSRTTAELTALGVDATLNLYDGAGTELADVAFHAYSARSVSCEDG</sequence>
<dbReference type="GO" id="GO:0006813">
    <property type="term" value="P:potassium ion transport"/>
    <property type="evidence" value="ECO:0007669"/>
    <property type="project" value="InterPro"/>
</dbReference>
<name>A0A5C5UEU7_9CORY</name>
<keyword evidence="3" id="KW-0813">Transport</keyword>
<gene>
    <name evidence="10" type="ORF">FRX94_08370</name>
</gene>
<feature type="transmembrane region" description="Helical" evidence="7">
    <location>
        <begin position="45"/>
        <end position="65"/>
    </location>
</feature>
<evidence type="ECO:0000313" key="11">
    <source>
        <dbReference type="Proteomes" id="UP000320791"/>
    </source>
</evidence>
<evidence type="ECO:0000259" key="8">
    <source>
        <dbReference type="Pfam" id="PF00999"/>
    </source>
</evidence>
<feature type="transmembrane region" description="Helical" evidence="7">
    <location>
        <begin position="306"/>
        <end position="327"/>
    </location>
</feature>
<dbReference type="GO" id="GO:0016020">
    <property type="term" value="C:membrane"/>
    <property type="evidence" value="ECO:0007669"/>
    <property type="project" value="UniProtKB-SubCell"/>
</dbReference>
<dbReference type="GO" id="GO:1902600">
    <property type="term" value="P:proton transmembrane transport"/>
    <property type="evidence" value="ECO:0007669"/>
    <property type="project" value="InterPro"/>
</dbReference>
<comment type="subcellular location">
    <subcellularLocation>
        <location evidence="1">Membrane</location>
        <topology evidence="1">Multi-pass membrane protein</topology>
    </subcellularLocation>
</comment>
<feature type="transmembrane region" description="Helical" evidence="7">
    <location>
        <begin position="250"/>
        <end position="266"/>
    </location>
</feature>
<dbReference type="PANTHER" id="PTHR42751">
    <property type="entry name" value="SODIUM/HYDROGEN EXCHANGER FAMILY/TRKA DOMAIN PROTEIN"/>
    <property type="match status" value="1"/>
</dbReference>
<evidence type="ECO:0000256" key="2">
    <source>
        <dbReference type="ARBA" id="ARBA00005551"/>
    </source>
</evidence>
<feature type="transmembrane region" description="Helical" evidence="7">
    <location>
        <begin position="144"/>
        <end position="164"/>
    </location>
</feature>
<dbReference type="Pfam" id="PF00999">
    <property type="entry name" value="Na_H_Exchanger"/>
    <property type="match status" value="1"/>
</dbReference>
<feature type="transmembrane region" description="Helical" evidence="7">
    <location>
        <begin position="272"/>
        <end position="294"/>
    </location>
</feature>
<keyword evidence="5 7" id="KW-1133">Transmembrane helix</keyword>
<feature type="domain" description="RCK N-terminal" evidence="9">
    <location>
        <begin position="389"/>
        <end position="504"/>
    </location>
</feature>
<evidence type="ECO:0000256" key="5">
    <source>
        <dbReference type="ARBA" id="ARBA00022989"/>
    </source>
</evidence>
<evidence type="ECO:0000256" key="7">
    <source>
        <dbReference type="SAM" id="Phobius"/>
    </source>
</evidence>
<dbReference type="InterPro" id="IPR036291">
    <property type="entry name" value="NAD(P)-bd_dom_sf"/>
</dbReference>
<dbReference type="InterPro" id="IPR006153">
    <property type="entry name" value="Cation/H_exchanger_TM"/>
</dbReference>
<keyword evidence="6 7" id="KW-0472">Membrane</keyword>
<comment type="caution">
    <text evidence="10">The sequence shown here is derived from an EMBL/GenBank/DDBJ whole genome shotgun (WGS) entry which is preliminary data.</text>
</comment>
<feature type="transmembrane region" description="Helical" evidence="7">
    <location>
        <begin position="333"/>
        <end position="351"/>
    </location>
</feature>
<feature type="transmembrane region" description="Helical" evidence="7">
    <location>
        <begin position="198"/>
        <end position="214"/>
    </location>
</feature>
<dbReference type="AlphaFoldDB" id="A0A5C5UEU7"/>
<proteinExistence type="inferred from homology"/>
<comment type="similarity">
    <text evidence="2">Belongs to the monovalent cation:proton antiporter 2 (CPA2) transporter (TC 2.A.37) family.</text>
</comment>